<dbReference type="InterPro" id="IPR023828">
    <property type="entry name" value="Peptidase_S8_Ser-AS"/>
</dbReference>
<protein>
    <recommendedName>
        <fullName evidence="12">Peptidase S8/S53 domain-containing protein</fullName>
    </recommendedName>
</protein>
<evidence type="ECO:0000256" key="1">
    <source>
        <dbReference type="ARBA" id="ARBA00011073"/>
    </source>
</evidence>
<comment type="similarity">
    <text evidence="1 5">Belongs to the peptidase S8 family.</text>
</comment>
<name>A0ABQ5S6R7_9CHLO</name>
<dbReference type="Pfam" id="PF02225">
    <property type="entry name" value="PA"/>
    <property type="match status" value="1"/>
</dbReference>
<feature type="region of interest" description="Disordered" evidence="6">
    <location>
        <begin position="1177"/>
        <end position="1200"/>
    </location>
</feature>
<dbReference type="SUPFAM" id="SSF50370">
    <property type="entry name" value="Ricin B-like lectins"/>
    <property type="match status" value="1"/>
</dbReference>
<dbReference type="Pfam" id="PF00082">
    <property type="entry name" value="Peptidase_S8"/>
    <property type="match status" value="1"/>
</dbReference>
<evidence type="ECO:0000313" key="11">
    <source>
        <dbReference type="Proteomes" id="UP001165090"/>
    </source>
</evidence>
<keyword evidence="4 5" id="KW-0720">Serine protease</keyword>
<evidence type="ECO:0000259" key="9">
    <source>
        <dbReference type="Pfam" id="PF02225"/>
    </source>
</evidence>
<accession>A0ABQ5S6R7</accession>
<feature type="region of interest" description="Disordered" evidence="6">
    <location>
        <begin position="1527"/>
        <end position="1574"/>
    </location>
</feature>
<evidence type="ECO:0000256" key="7">
    <source>
        <dbReference type="SAM" id="Phobius"/>
    </source>
</evidence>
<dbReference type="InterPro" id="IPR036852">
    <property type="entry name" value="Peptidase_S8/S53_dom_sf"/>
</dbReference>
<dbReference type="InterPro" id="IPR034058">
    <property type="entry name" value="TagA/B/C/D_pept_dom"/>
</dbReference>
<dbReference type="InterPro" id="IPR035992">
    <property type="entry name" value="Ricin_B-like_lectins"/>
</dbReference>
<dbReference type="CDD" id="cd04842">
    <property type="entry name" value="Peptidases_S8_Kp43_protease"/>
    <property type="match status" value="1"/>
</dbReference>
<dbReference type="EMBL" id="BSDZ01000024">
    <property type="protein sequence ID" value="GLI65612.1"/>
    <property type="molecule type" value="Genomic_DNA"/>
</dbReference>
<dbReference type="Gene3D" id="2.60.120.380">
    <property type="match status" value="1"/>
</dbReference>
<feature type="compositionally biased region" description="Pro residues" evidence="6">
    <location>
        <begin position="1182"/>
        <end position="1199"/>
    </location>
</feature>
<evidence type="ECO:0000259" key="8">
    <source>
        <dbReference type="Pfam" id="PF00082"/>
    </source>
</evidence>
<dbReference type="Proteomes" id="UP001165090">
    <property type="component" value="Unassembled WGS sequence"/>
</dbReference>
<dbReference type="InterPro" id="IPR003137">
    <property type="entry name" value="PA_domain"/>
</dbReference>
<feature type="domain" description="PA" evidence="9">
    <location>
        <begin position="614"/>
        <end position="696"/>
    </location>
</feature>
<dbReference type="SUPFAM" id="SSF49785">
    <property type="entry name" value="Galactose-binding domain-like"/>
    <property type="match status" value="1"/>
</dbReference>
<dbReference type="InterPro" id="IPR008979">
    <property type="entry name" value="Galactose-bd-like_sf"/>
</dbReference>
<keyword evidence="7" id="KW-1133">Transmembrane helix</keyword>
<keyword evidence="7" id="KW-0472">Membrane</keyword>
<evidence type="ECO:0000256" key="4">
    <source>
        <dbReference type="ARBA" id="ARBA00022825"/>
    </source>
</evidence>
<evidence type="ECO:0000256" key="6">
    <source>
        <dbReference type="SAM" id="MobiDB-lite"/>
    </source>
</evidence>
<feature type="transmembrane region" description="Helical" evidence="7">
    <location>
        <begin position="1837"/>
        <end position="1858"/>
    </location>
</feature>
<dbReference type="InterPro" id="IPR051048">
    <property type="entry name" value="Peptidase_S8/S53_subtilisin"/>
</dbReference>
<feature type="active site" description="Charge relay system" evidence="5">
    <location>
        <position position="425"/>
    </location>
</feature>
<comment type="caution">
    <text evidence="10">The sequence shown here is derived from an EMBL/GenBank/DDBJ whole genome shotgun (WGS) entry which is preliminary data.</text>
</comment>
<dbReference type="InterPro" id="IPR015500">
    <property type="entry name" value="Peptidase_S8_subtilisin-rel"/>
</dbReference>
<keyword evidence="7" id="KW-0812">Transmembrane</keyword>
<dbReference type="Gene3D" id="3.40.50.200">
    <property type="entry name" value="Peptidase S8/S53 domain"/>
    <property type="match status" value="2"/>
</dbReference>
<dbReference type="PANTHER" id="PTHR43399">
    <property type="entry name" value="SUBTILISIN-RELATED"/>
    <property type="match status" value="1"/>
</dbReference>
<evidence type="ECO:0000313" key="10">
    <source>
        <dbReference type="EMBL" id="GLI65612.1"/>
    </source>
</evidence>
<evidence type="ECO:0008006" key="12">
    <source>
        <dbReference type="Google" id="ProtNLM"/>
    </source>
</evidence>
<keyword evidence="3 5" id="KW-0378">Hydrolase</keyword>
<feature type="domain" description="Peptidase S8/S53" evidence="8">
    <location>
        <begin position="356"/>
        <end position="806"/>
    </location>
</feature>
<sequence length="1874" mass="199499">MSPCSTGRSCGHQSRCSSVSLTTVILITAALVGYAQDTTMTTLKLRAGDVLLQSGDQLNIGNMTGDSKVNGSVVGFDPNARRQYLVQCSGDKLWPMRNDLVGQGVTVHDVVANNTVLVFGSAYTIVNCVKTYGCLVGEYRADYKISPETLVVLGAQNANNRRRFLQAGINSLLGNSTAPSAALLESLLTWQMYDIAGSGNAPKSTDNNRSPSPLSPPPSGPSMTDTNLYGINARLISGLSLDDLTVQVSNWKNTLPSILMRIDRTDPCVPRLADSGLSNSLSTSILVFMCAADIRNGVEWLAMSPVVVWIEPLFRPQAANAISGWILQTGNLTAAQNSNPASNSTVRPYWNANIRGDGIIVGVDDTGLDMSHCSFIDPKFRPGSLRTMFVGNPLRLYLPAHRKVVQYVLPEGASVNWFGDQADGHGSHVSGSVAGAIVDSGGRLVNEASTGSAPNARISLFDTAYANMSGLYIPLPLDDKMLPFHYAVGARLSSESWSQPFAMATTYMEYARQFDAFAWRNPEFLSVISAGNFGFNGQMTTVTSPGTAKNVLTVGASLPTVKNNDTVINRMFLFRYTNAANGTRLSFAMWPRRGSSLNFWLSVINNTEVPVRMATPEDACTNLQNNVNGSVVLVDLLGGSTCPLSQRANNVANRGAVGVIFIADDANVFVDEMQLTNLPTNPLPFVFGFVNRATGLAARSFSRSNITTFNPTLIGVTAPNINLGIDSIAAFSSNGPLKDGRIKPDLVAPGGAPGVVSADASNFPIDGTNADITGGTCSNKTIRYQGTSMSAPLVAGHLALMRQYFRDGFYPSGLKGDNLSVSFEPSGMLLKAAAIAGARSLAGGYALSSGRIMGASPDGFQGWGRLDLSGALPLPGLTNVNYKLQVADYGIINNGEMIFLRGLKATGTGPVYATLVWYDYPASGSSIKDLYNDLDFGYQINQRNVSITSYLQTRTDNVNTVERIELTTLKAGDLITFVVHGRDVRHRLLTTADAQLPQRWAVAVVGHFIGVLRSQYNPAYVTPNRLLMTGVPTPSIVQLSTSCMSSINNTVTISNTTCLDTTVSTMVFTEERDVRTGFYFYTIRDPNGLCLSVTNTSLGSRAIFQNCNTTVLTGQKWALFRNRLFDGTFLFTPQNALGVLPEERRCLRATLYGNTTGLSMALCSDEDTLQSLRIGRSTQVRSPPPLPPTPPSPSPPPSLPMGVDAPWFPYPLTFRLDFYPIGGKANDYDYDYASDQPTDYGTSISNMDLTVAWTWGNMTYQVTPDNFAVGTAGSVAGAVHGGDNMLSSTMYELVHFQTGMLPPLTVYHICAAWGRVETPQMKVVASVYQGYRVASSSKVIDASGQLPYTVPCNPLAPGFIFSFNFTNTKAPPSPPSPPPPSISYSYPLLFRADWSSIGGTLDRGNRIIDLDLVVSWRNFGNYTELGYSYRINSGGRYPNDNRDTETNYEIIYWPMNEIPPSVKYDACVRWYGPAKPLTQVTLSIFYAGALSSTNTSIVDTTYQRPTMCNSSVIGYMGSFDLSWKPLAPPRPPPPMDPSSPNAPGLPAPLSPPPRPPPPSPQPPQPETCGGPSSSSNLFGLSFRTQWAPSTDAVSGPTTGIIYDWDMIVAWTFGGSAFELAQYNRFVAGGVHGGDNINIANKTNGEVAFWPTGVTGQQPQPADYHVCVRWYQSATLNVTLTVSIGARVVKTTSTVLSSSAVLSKVCAPGYAGYVGSFTYAASNLTNAGGGANSMLPGLQALSSMSLNPKAAIEVTGSASVTRASADGVPAAKTDPIDAAGAPSGTATTTSITGLTGGVPNGASNGASAASAAPAATAGAGAGEGGSSEGSDGSNNKRVVVPIAAAVSVVGLMAGLTVVAMQWRRARARAARVMAL</sequence>
<evidence type="ECO:0000256" key="2">
    <source>
        <dbReference type="ARBA" id="ARBA00022670"/>
    </source>
</evidence>
<keyword evidence="2 5" id="KW-0645">Protease</keyword>
<feature type="compositionally biased region" description="Pro residues" evidence="6">
    <location>
        <begin position="1543"/>
        <end position="1565"/>
    </location>
</feature>
<feature type="region of interest" description="Disordered" evidence="6">
    <location>
        <begin position="200"/>
        <end position="223"/>
    </location>
</feature>
<feature type="compositionally biased region" description="Low complexity" evidence="6">
    <location>
        <begin position="1777"/>
        <end position="1791"/>
    </location>
</feature>
<dbReference type="PRINTS" id="PR00723">
    <property type="entry name" value="SUBTILISIN"/>
</dbReference>
<dbReference type="PANTHER" id="PTHR43399:SF4">
    <property type="entry name" value="CELL WALL-ASSOCIATED PROTEASE"/>
    <property type="match status" value="1"/>
</dbReference>
<feature type="active site" description="Charge relay system" evidence="5">
    <location>
        <position position="365"/>
    </location>
</feature>
<feature type="region of interest" description="Disordered" evidence="6">
    <location>
        <begin position="1765"/>
        <end position="1791"/>
    </location>
</feature>
<organism evidence="10 11">
    <name type="scientific">Volvox africanus</name>
    <dbReference type="NCBI Taxonomy" id="51714"/>
    <lineage>
        <taxon>Eukaryota</taxon>
        <taxon>Viridiplantae</taxon>
        <taxon>Chlorophyta</taxon>
        <taxon>core chlorophytes</taxon>
        <taxon>Chlorophyceae</taxon>
        <taxon>CS clade</taxon>
        <taxon>Chlamydomonadales</taxon>
        <taxon>Volvocaceae</taxon>
        <taxon>Volvox</taxon>
    </lineage>
</organism>
<evidence type="ECO:0000256" key="5">
    <source>
        <dbReference type="PROSITE-ProRule" id="PRU01240"/>
    </source>
</evidence>
<dbReference type="PROSITE" id="PS00137">
    <property type="entry name" value="SUBTILASE_HIS"/>
    <property type="match status" value="1"/>
</dbReference>
<dbReference type="PROSITE" id="PS50231">
    <property type="entry name" value="RICIN_B_LECTIN"/>
    <property type="match status" value="1"/>
</dbReference>
<dbReference type="InterPro" id="IPR022398">
    <property type="entry name" value="Peptidase_S8_His-AS"/>
</dbReference>
<keyword evidence="11" id="KW-1185">Reference proteome</keyword>
<dbReference type="InterPro" id="IPR000209">
    <property type="entry name" value="Peptidase_S8/S53_dom"/>
</dbReference>
<evidence type="ECO:0000256" key="3">
    <source>
        <dbReference type="ARBA" id="ARBA00022801"/>
    </source>
</evidence>
<gene>
    <name evidence="10" type="ORF">VaNZ11_009178</name>
</gene>
<dbReference type="SUPFAM" id="SSF52743">
    <property type="entry name" value="Subtilisin-like"/>
    <property type="match status" value="1"/>
</dbReference>
<feature type="compositionally biased region" description="Pro residues" evidence="6">
    <location>
        <begin position="1527"/>
        <end position="1537"/>
    </location>
</feature>
<proteinExistence type="inferred from homology"/>
<dbReference type="PROSITE" id="PS51892">
    <property type="entry name" value="SUBTILASE"/>
    <property type="match status" value="1"/>
</dbReference>
<feature type="active site" description="Charge relay system" evidence="5">
    <location>
        <position position="788"/>
    </location>
</feature>
<dbReference type="PROSITE" id="PS00138">
    <property type="entry name" value="SUBTILASE_SER"/>
    <property type="match status" value="1"/>
</dbReference>
<reference evidence="10 11" key="1">
    <citation type="journal article" date="2023" name="IScience">
        <title>Expanded male sex-determining region conserved during the evolution of homothallism in the green alga Volvox.</title>
        <authorList>
            <person name="Yamamoto K."/>
            <person name="Matsuzaki R."/>
            <person name="Mahakham W."/>
            <person name="Heman W."/>
            <person name="Sekimoto H."/>
            <person name="Kawachi M."/>
            <person name="Minakuchi Y."/>
            <person name="Toyoda A."/>
            <person name="Nozaki H."/>
        </authorList>
    </citation>
    <scope>NUCLEOTIDE SEQUENCE [LARGE SCALE GENOMIC DNA]</scope>
    <source>
        <strain evidence="10 11">NIES-4468</strain>
    </source>
</reference>